<gene>
    <name evidence="2" type="ORF">SODALDRAFT_374741</name>
</gene>
<reference evidence="2 3" key="1">
    <citation type="journal article" date="2018" name="Mol. Ecol.">
        <title>The obligate alkalophilic soda-lake fungus Sodiomyces alkalinus has shifted to a protein diet.</title>
        <authorList>
            <person name="Grum-Grzhimaylo A.A."/>
            <person name="Falkoski D.L."/>
            <person name="van den Heuvel J."/>
            <person name="Valero-Jimenez C.A."/>
            <person name="Min B."/>
            <person name="Choi I.G."/>
            <person name="Lipzen A."/>
            <person name="Daum C.G."/>
            <person name="Aanen D.K."/>
            <person name="Tsang A."/>
            <person name="Henrissat B."/>
            <person name="Bilanenko E.N."/>
            <person name="de Vries R.P."/>
            <person name="van Kan J.A.L."/>
            <person name="Grigoriev I.V."/>
            <person name="Debets A.J.M."/>
        </authorList>
    </citation>
    <scope>NUCLEOTIDE SEQUENCE [LARGE SCALE GENOMIC DNA]</scope>
    <source>
        <strain evidence="2 3">F11</strain>
    </source>
</reference>
<name>A0A3N2Q6N0_SODAK</name>
<dbReference type="Proteomes" id="UP000272025">
    <property type="component" value="Unassembled WGS sequence"/>
</dbReference>
<keyword evidence="3" id="KW-1185">Reference proteome</keyword>
<accession>A0A3N2Q6N0</accession>
<dbReference type="EMBL" id="ML119051">
    <property type="protein sequence ID" value="ROT42402.1"/>
    <property type="molecule type" value="Genomic_DNA"/>
</dbReference>
<feature type="region of interest" description="Disordered" evidence="1">
    <location>
        <begin position="177"/>
        <end position="204"/>
    </location>
</feature>
<protein>
    <submittedName>
        <fullName evidence="2">Uncharacterized protein</fullName>
    </submittedName>
</protein>
<dbReference type="GeneID" id="39583171"/>
<sequence>MSSATTLSRPTTSVIDPEKWQVISRAADSIKIASHRILLVSLAAGFLTSLPHNYIHPQILEPPNLFVHAANYAVPSLALSEKGDPPPERRLLFCVSAFSHVLLGAHQDPRTLPLFILQILVEQPPFFLFVFGLGFKIPTMTISRLSSTDIVILNYFPLVLHSFAQLILEDSQTLHSCSSSHRSPTRGPDNNSRKPGILGVDSQSAASSPFKRALCSFVMSRIRTSSQTSPVASSSGGSSSINRQLGRYAVAAYVATQNPAERFAVTGQPTRSSGSIERQLSAWDRAWSQASSGRR</sequence>
<organism evidence="2 3">
    <name type="scientific">Sodiomyces alkalinus (strain CBS 110278 / VKM F-3762 / F11)</name>
    <name type="common">Alkaliphilic filamentous fungus</name>
    <dbReference type="NCBI Taxonomy" id="1314773"/>
    <lineage>
        <taxon>Eukaryota</taxon>
        <taxon>Fungi</taxon>
        <taxon>Dikarya</taxon>
        <taxon>Ascomycota</taxon>
        <taxon>Pezizomycotina</taxon>
        <taxon>Sordariomycetes</taxon>
        <taxon>Hypocreomycetidae</taxon>
        <taxon>Glomerellales</taxon>
        <taxon>Plectosphaerellaceae</taxon>
        <taxon>Sodiomyces</taxon>
    </lineage>
</organism>
<proteinExistence type="predicted"/>
<dbReference type="AlphaFoldDB" id="A0A3N2Q6N0"/>
<evidence type="ECO:0000313" key="3">
    <source>
        <dbReference type="Proteomes" id="UP000272025"/>
    </source>
</evidence>
<evidence type="ECO:0000256" key="1">
    <source>
        <dbReference type="SAM" id="MobiDB-lite"/>
    </source>
</evidence>
<evidence type="ECO:0000313" key="2">
    <source>
        <dbReference type="EMBL" id="ROT42402.1"/>
    </source>
</evidence>
<dbReference type="RefSeq" id="XP_028470208.1">
    <property type="nucleotide sequence ID" value="XM_028614693.1"/>
</dbReference>